<evidence type="ECO:0000259" key="2">
    <source>
        <dbReference type="PROSITE" id="PS50003"/>
    </source>
</evidence>
<dbReference type="Gene3D" id="2.30.29.30">
    <property type="entry name" value="Pleckstrin-homology domain (PH domain)/Phosphotyrosine-binding domain (PTB)"/>
    <property type="match status" value="1"/>
</dbReference>
<dbReference type="EMBL" id="CANTFL010001489">
    <property type="protein sequence ID" value="CAI5743436.1"/>
    <property type="molecule type" value="Genomic_DNA"/>
</dbReference>
<dbReference type="Gene3D" id="3.40.50.300">
    <property type="entry name" value="P-loop containing nucleotide triphosphate hydrolases"/>
    <property type="match status" value="1"/>
</dbReference>
<proteinExistence type="predicted"/>
<sequence>MHELLYSGRLLALTTDDAQVQHEAVSFLQRLVEPVLVVSIHGPAHSGKTSLVRRLFDLHDDDTATEGVWLYVTRVNFQNATYLAIVDRPGFRESQPLDRLLYLIFASLSSAVVHHVDGHLSATTLDQFAIFGAKQGQSDAPLPSDYDFPQSPKLLWVLQNVSTSELKQHVQESGLSLQETEEAYLCNALAALPEDSPGVGFVRLLGKVFPDQGCFAVPPRESEAFQKRVEKLSRVFTQSVHNRYLDSIVLNGPLIGVLMASMLARRDNISTVFRGQVWKDTIFSCCHNVVENGVKLYKFWMSERLGSIVDIADVEPLQSTLASSPEKPAVVELPCEHQVLLDAHDVAKRKAKATLRTIPVQSEKQKVLFKKLFRDSVESVLGTIWDENDRISSEVCQATLAALHTTMSEQIDLRFALSPQNDRDSYSCQSADFKRFYHRYQANLFKLMIEYTDQAKGPVKKQELAKFMHNVIRPQLAELSDTLEKVRRHDVDEVQADIATKEQEIKELNNQQRLYQELTTDTQKDVNRQLVEGAELHALRKEALVQAINDLTKMHAMATEQKDLLEEAAFVSVQLPEQKVIEAAQDKKEEVTELQGYLIKQGGGGNVLNLLGRKNWKRRYFILIGANLIYAKTKDDYERGKVIKELSLTGCRIDPSRDAGEGLDITPGKAAHVFALQRGLFEKNSKKRSSAADTGRIFKLRAQNIQERDIWIDKLRQAAGGY</sequence>
<dbReference type="GO" id="GO:0003924">
    <property type="term" value="F:GTPase activity"/>
    <property type="evidence" value="ECO:0007669"/>
    <property type="project" value="InterPro"/>
</dbReference>
<dbReference type="SUPFAM" id="SSF48340">
    <property type="entry name" value="Interferon-induced guanylate-binding protein 1 (GBP1), C-terminal domain"/>
    <property type="match status" value="1"/>
</dbReference>
<feature type="domain" description="PH" evidence="2">
    <location>
        <begin position="591"/>
        <end position="720"/>
    </location>
</feature>
<organism evidence="3 4">
    <name type="scientific">Hyaloperonospora brassicae</name>
    <name type="common">Brassica downy mildew</name>
    <name type="synonym">Peronospora brassicae</name>
    <dbReference type="NCBI Taxonomy" id="162125"/>
    <lineage>
        <taxon>Eukaryota</taxon>
        <taxon>Sar</taxon>
        <taxon>Stramenopiles</taxon>
        <taxon>Oomycota</taxon>
        <taxon>Peronosporomycetes</taxon>
        <taxon>Peronosporales</taxon>
        <taxon>Peronosporaceae</taxon>
        <taxon>Hyaloperonospora</taxon>
    </lineage>
</organism>
<dbReference type="Pfam" id="PF00169">
    <property type="entry name" value="PH"/>
    <property type="match status" value="1"/>
</dbReference>
<dbReference type="GO" id="GO:0005525">
    <property type="term" value="F:GTP binding"/>
    <property type="evidence" value="ECO:0007669"/>
    <property type="project" value="InterPro"/>
</dbReference>
<dbReference type="SMART" id="SM00233">
    <property type="entry name" value="PH"/>
    <property type="match status" value="1"/>
</dbReference>
<dbReference type="AlphaFoldDB" id="A0AAV0V760"/>
<evidence type="ECO:0000256" key="1">
    <source>
        <dbReference type="SAM" id="Coils"/>
    </source>
</evidence>
<dbReference type="InterPro" id="IPR027417">
    <property type="entry name" value="P-loop_NTPase"/>
</dbReference>
<evidence type="ECO:0000313" key="4">
    <source>
        <dbReference type="Proteomes" id="UP001162031"/>
    </source>
</evidence>
<evidence type="ECO:0000313" key="3">
    <source>
        <dbReference type="EMBL" id="CAI5743436.1"/>
    </source>
</evidence>
<dbReference type="PROSITE" id="PS50003">
    <property type="entry name" value="PH_DOMAIN"/>
    <property type="match status" value="1"/>
</dbReference>
<dbReference type="Proteomes" id="UP001162031">
    <property type="component" value="Unassembled WGS sequence"/>
</dbReference>
<comment type="caution">
    <text evidence="3">The sequence shown here is derived from an EMBL/GenBank/DDBJ whole genome shotgun (WGS) entry which is preliminary data.</text>
</comment>
<dbReference type="Gene3D" id="1.20.1000.10">
    <property type="entry name" value="Guanylate-binding protein, C-terminal domain"/>
    <property type="match status" value="1"/>
</dbReference>
<dbReference type="PANTHER" id="PTHR10751">
    <property type="entry name" value="GUANYLATE BINDING PROTEIN"/>
    <property type="match status" value="1"/>
</dbReference>
<keyword evidence="1" id="KW-0175">Coiled coil</keyword>
<protein>
    <recommendedName>
        <fullName evidence="2">PH domain-containing protein</fullName>
    </recommendedName>
</protein>
<dbReference type="SUPFAM" id="SSF50729">
    <property type="entry name" value="PH domain-like"/>
    <property type="match status" value="1"/>
</dbReference>
<name>A0AAV0V760_HYABA</name>
<keyword evidence="4" id="KW-1185">Reference proteome</keyword>
<reference evidence="3" key="1">
    <citation type="submission" date="2022-12" db="EMBL/GenBank/DDBJ databases">
        <authorList>
            <person name="Webb A."/>
        </authorList>
    </citation>
    <scope>NUCLEOTIDE SEQUENCE</scope>
    <source>
        <strain evidence="3">Hp1</strain>
    </source>
</reference>
<feature type="coiled-coil region" evidence="1">
    <location>
        <begin position="491"/>
        <end position="521"/>
    </location>
</feature>
<dbReference type="InterPro" id="IPR036543">
    <property type="entry name" value="Guanylate-bd_C_sf"/>
</dbReference>
<accession>A0AAV0V760</accession>
<dbReference type="InterPro" id="IPR011993">
    <property type="entry name" value="PH-like_dom_sf"/>
</dbReference>
<dbReference type="InterPro" id="IPR001849">
    <property type="entry name" value="PH_domain"/>
</dbReference>
<gene>
    <name evidence="3" type="ORF">HBR001_LOCUS9475</name>
</gene>
<dbReference type="SUPFAM" id="SSF52540">
    <property type="entry name" value="P-loop containing nucleoside triphosphate hydrolases"/>
    <property type="match status" value="1"/>
</dbReference>